<evidence type="ECO:0000313" key="11">
    <source>
        <dbReference type="Proteomes" id="UP000326340"/>
    </source>
</evidence>
<dbReference type="GO" id="GO:0000055">
    <property type="term" value="P:ribosomal large subunit export from nucleus"/>
    <property type="evidence" value="ECO:0007669"/>
    <property type="project" value="InterPro"/>
</dbReference>
<keyword evidence="2" id="KW-0813">Transport</keyword>
<keyword evidence="6" id="KW-0906">Nuclear pore complex</keyword>
<accession>A0A5Q4C6T3</accession>
<evidence type="ECO:0000256" key="4">
    <source>
        <dbReference type="ARBA" id="ARBA00022927"/>
    </source>
</evidence>
<gene>
    <name evidence="10" type="primary">NUP82</name>
    <name evidence="10" type="ORF">CSHISOI_00389</name>
</gene>
<name>A0A5Q4C6T3_9PEZI</name>
<feature type="coiled-coil region" evidence="8">
    <location>
        <begin position="699"/>
        <end position="733"/>
    </location>
</feature>
<feature type="region of interest" description="Disordered" evidence="9">
    <location>
        <begin position="31"/>
        <end position="50"/>
    </location>
</feature>
<evidence type="ECO:0000313" key="10">
    <source>
        <dbReference type="EMBL" id="TQN75018.1"/>
    </source>
</evidence>
<feature type="compositionally biased region" description="Basic residues" evidence="9">
    <location>
        <begin position="40"/>
        <end position="50"/>
    </location>
</feature>
<keyword evidence="7" id="KW-0539">Nucleus</keyword>
<evidence type="ECO:0000256" key="5">
    <source>
        <dbReference type="ARBA" id="ARBA00023010"/>
    </source>
</evidence>
<dbReference type="GO" id="GO:0006606">
    <property type="term" value="P:protein import into nucleus"/>
    <property type="evidence" value="ECO:0007669"/>
    <property type="project" value="TreeGrafter"/>
</dbReference>
<dbReference type="GO" id="GO:0006406">
    <property type="term" value="P:mRNA export from nucleus"/>
    <property type="evidence" value="ECO:0007669"/>
    <property type="project" value="TreeGrafter"/>
</dbReference>
<dbReference type="GO" id="GO:0005643">
    <property type="term" value="C:nuclear pore"/>
    <property type="evidence" value="ECO:0007669"/>
    <property type="project" value="UniProtKB-SubCell"/>
</dbReference>
<keyword evidence="8" id="KW-0175">Coiled coil</keyword>
<dbReference type="GO" id="GO:0017056">
    <property type="term" value="F:structural constituent of nuclear pore"/>
    <property type="evidence" value="ECO:0007669"/>
    <property type="project" value="InterPro"/>
</dbReference>
<keyword evidence="4" id="KW-0653">Protein transport</keyword>
<sequence length="893" mass="99011">MPKVKSYSAPWLSHGPGHSLFAPLNDAASKAMSAPSPYASKKKKTPGPRRTIARRGTEVFIAVGKELRWGDLAYLKEKWSTKQAHRRMCSRVKREDSSDGFDDEMIPSTEEATTAQGYRTIKTPVADDIRQLVISPNSDYIAILTTHTVHVCVVPDSSHLTAEDTGPLRPKIWTLGPTTHVTSRSSVASAVWHPLGVKGSCLVTITTDALVRVWELSLTDRWSFDSPTLSIDLKKLVDGTTLDQDFTASTAATNASFSQYSLEMQVASACFAGRGSGGWSPMTLWVAMREGDVYALSPLLPQKWAPPPTLIPSLSVSIVSKVAALEDDPAVSEKDRLLAQQQLEWMGDLDSQEPQILDTAPGEETVEVYTRPLRPGVVPRLQGPFEFDADPESEDAGDGLLTDIMVVGKKVDTDDLMMGEDADLEFDDGDHEGLSLSIICLLSTTGQVRVYLDLEGVEAQWLPPRNKSKLGRLMSAADPPSLLTFQCIDTMSGPEMSNDAWPTFSSDVMSRYSLFVTSYVGITFLSLSPWVFRLEGELSGESEAGSDFRLGLLANGQNSIRERLYTNSSGDVNMPLAAAAAIRDPDLGYFLLSATPYEPIALTFDTPEDDFSPIRHETPYEEKPATMEPLDFYEPRPTFQPSHVFEQQSDLPELISRLRSSRHKTILNQEIRLSPVTLQILTDAHRILGEDTYRLGTAVAEIFRRCATLQEELREQIKKANEVKEKIDKIAGNDKDGEGESDDVRFERRISEAQERQRRLNKRLEGVRKYVGKAATRELSAKEKAFVEEVKSMEASVLGSLTEDGPGARQQKQLKKRLEDVQRIRDELVGEMERIQKQSEGGQDGRDSPSSTVSDLKIPTEIRKAKLQQVMSLLSRETALVEAVSSRLERLQT</sequence>
<comment type="subcellular location">
    <subcellularLocation>
        <location evidence="1">Nucleus</location>
        <location evidence="1">Nuclear pore complex</location>
    </subcellularLocation>
</comment>
<evidence type="ECO:0000256" key="7">
    <source>
        <dbReference type="ARBA" id="ARBA00023242"/>
    </source>
</evidence>
<keyword evidence="11" id="KW-1185">Reference proteome</keyword>
<dbReference type="OrthoDB" id="341482at2759"/>
<feature type="compositionally biased region" description="Basic and acidic residues" evidence="9">
    <location>
        <begin position="834"/>
        <end position="847"/>
    </location>
</feature>
<evidence type="ECO:0000256" key="3">
    <source>
        <dbReference type="ARBA" id="ARBA00022816"/>
    </source>
</evidence>
<keyword evidence="5" id="KW-0811">Translocation</keyword>
<dbReference type="GO" id="GO:0000056">
    <property type="term" value="P:ribosomal small subunit export from nucleus"/>
    <property type="evidence" value="ECO:0007669"/>
    <property type="project" value="InterPro"/>
</dbReference>
<reference evidence="10 11" key="1">
    <citation type="journal article" date="2019" name="Sci. Rep.">
        <title>Colletotrichum shisoi sp. nov., an anthracnose pathogen of Perilla frutescens in Japan: molecular phylogenetic, morphological and genomic evidence.</title>
        <authorList>
            <person name="Gan P."/>
            <person name="Tsushima A."/>
            <person name="Hiroyama R."/>
            <person name="Narusaka M."/>
            <person name="Takano Y."/>
            <person name="Narusaka Y."/>
            <person name="Kawaradani M."/>
            <person name="Damm U."/>
            <person name="Shirasu K."/>
        </authorList>
    </citation>
    <scope>NUCLEOTIDE SEQUENCE [LARGE SCALE GENOMIC DNA]</scope>
    <source>
        <strain evidence="10 11">PG-2018a</strain>
    </source>
</reference>
<evidence type="ECO:0000256" key="1">
    <source>
        <dbReference type="ARBA" id="ARBA00004567"/>
    </source>
</evidence>
<comment type="caution">
    <text evidence="10">The sequence shown here is derived from an EMBL/GenBank/DDBJ whole genome shotgun (WGS) entry which is preliminary data.</text>
</comment>
<dbReference type="EMBL" id="PUHP01000012">
    <property type="protein sequence ID" value="TQN75018.1"/>
    <property type="molecule type" value="Genomic_DNA"/>
</dbReference>
<dbReference type="PANTHER" id="PTHR13257">
    <property type="entry name" value="NUCLEOPORIN NUP84-RELATED"/>
    <property type="match status" value="1"/>
</dbReference>
<dbReference type="Proteomes" id="UP000326340">
    <property type="component" value="Unassembled WGS sequence"/>
</dbReference>
<evidence type="ECO:0000256" key="8">
    <source>
        <dbReference type="SAM" id="Coils"/>
    </source>
</evidence>
<keyword evidence="3" id="KW-0509">mRNA transport</keyword>
<dbReference type="AlphaFoldDB" id="A0A5Q4C6T3"/>
<evidence type="ECO:0000256" key="9">
    <source>
        <dbReference type="SAM" id="MobiDB-lite"/>
    </source>
</evidence>
<proteinExistence type="predicted"/>
<protein>
    <submittedName>
        <fullName evidence="10">Nucleoporin NUP82</fullName>
    </submittedName>
</protein>
<evidence type="ECO:0000256" key="2">
    <source>
        <dbReference type="ARBA" id="ARBA00022448"/>
    </source>
</evidence>
<organism evidence="10 11">
    <name type="scientific">Colletotrichum shisoi</name>
    <dbReference type="NCBI Taxonomy" id="2078593"/>
    <lineage>
        <taxon>Eukaryota</taxon>
        <taxon>Fungi</taxon>
        <taxon>Dikarya</taxon>
        <taxon>Ascomycota</taxon>
        <taxon>Pezizomycotina</taxon>
        <taxon>Sordariomycetes</taxon>
        <taxon>Hypocreomycetidae</taxon>
        <taxon>Glomerellales</taxon>
        <taxon>Glomerellaceae</taxon>
        <taxon>Colletotrichum</taxon>
        <taxon>Colletotrichum destructivum species complex</taxon>
    </lineage>
</organism>
<feature type="region of interest" description="Disordered" evidence="9">
    <location>
        <begin position="834"/>
        <end position="859"/>
    </location>
</feature>
<dbReference type="InterPro" id="IPR037700">
    <property type="entry name" value="NUP88/NUP82"/>
</dbReference>
<dbReference type="PANTHER" id="PTHR13257:SF0">
    <property type="entry name" value="NUCLEAR PORE COMPLEX PROTEIN NUP88"/>
    <property type="match status" value="1"/>
</dbReference>
<evidence type="ECO:0000256" key="6">
    <source>
        <dbReference type="ARBA" id="ARBA00023132"/>
    </source>
</evidence>